<dbReference type="RefSeq" id="XP_002504984.1">
    <property type="nucleotide sequence ID" value="XM_002504938.1"/>
</dbReference>
<dbReference type="InterPro" id="IPR019634">
    <property type="entry name" value="Uncharacterised_Ycf49"/>
</dbReference>
<accession>C1EEI7</accession>
<evidence type="ECO:0008006" key="4">
    <source>
        <dbReference type="Google" id="ProtNLM"/>
    </source>
</evidence>
<dbReference type="Proteomes" id="UP000002009">
    <property type="component" value="Chromosome 11"/>
</dbReference>
<dbReference type="AlphaFoldDB" id="C1EEI7"/>
<feature type="transmembrane region" description="Helical" evidence="1">
    <location>
        <begin position="161"/>
        <end position="178"/>
    </location>
</feature>
<keyword evidence="1" id="KW-0812">Transmembrane</keyword>
<feature type="transmembrane region" description="Helical" evidence="1">
    <location>
        <begin position="417"/>
        <end position="436"/>
    </location>
</feature>
<evidence type="ECO:0000313" key="3">
    <source>
        <dbReference type="Proteomes" id="UP000002009"/>
    </source>
</evidence>
<feature type="transmembrane region" description="Helical" evidence="1">
    <location>
        <begin position="326"/>
        <end position="345"/>
    </location>
</feature>
<dbReference type="PANTHER" id="PTHR33833">
    <property type="entry name" value="NUCLEOLAR-LIKE PROTEIN-RELATED"/>
    <property type="match status" value="1"/>
</dbReference>
<dbReference type="InterPro" id="IPR021995">
    <property type="entry name" value="DUF3593"/>
</dbReference>
<dbReference type="OMA" id="ATWIIHI"/>
<dbReference type="KEGG" id="mis:MICPUN_62638"/>
<name>C1EEI7_MICCC</name>
<keyword evidence="1" id="KW-1133">Transmembrane helix</keyword>
<feature type="transmembrane region" description="Helical" evidence="1">
    <location>
        <begin position="448"/>
        <end position="465"/>
    </location>
</feature>
<reference evidence="2 3" key="1">
    <citation type="journal article" date="2009" name="Science">
        <title>Green evolution and dynamic adaptations revealed by genomes of the marine picoeukaryotes Micromonas.</title>
        <authorList>
            <person name="Worden A.Z."/>
            <person name="Lee J.H."/>
            <person name="Mock T."/>
            <person name="Rouze P."/>
            <person name="Simmons M.P."/>
            <person name="Aerts A.L."/>
            <person name="Allen A.E."/>
            <person name="Cuvelier M.L."/>
            <person name="Derelle E."/>
            <person name="Everett M.V."/>
            <person name="Foulon E."/>
            <person name="Grimwood J."/>
            <person name="Gundlach H."/>
            <person name="Henrissat B."/>
            <person name="Napoli C."/>
            <person name="McDonald S.M."/>
            <person name="Parker M.S."/>
            <person name="Rombauts S."/>
            <person name="Salamov A."/>
            <person name="Von Dassow P."/>
            <person name="Badger J.H."/>
            <person name="Coutinho P.M."/>
            <person name="Demir E."/>
            <person name="Dubchak I."/>
            <person name="Gentemann C."/>
            <person name="Eikrem W."/>
            <person name="Gready J.E."/>
            <person name="John U."/>
            <person name="Lanier W."/>
            <person name="Lindquist E.A."/>
            <person name="Lucas S."/>
            <person name="Mayer K.F."/>
            <person name="Moreau H."/>
            <person name="Not F."/>
            <person name="Otillar R."/>
            <person name="Panaud O."/>
            <person name="Pangilinan J."/>
            <person name="Paulsen I."/>
            <person name="Piegu B."/>
            <person name="Poliakov A."/>
            <person name="Robbens S."/>
            <person name="Schmutz J."/>
            <person name="Toulza E."/>
            <person name="Wyss T."/>
            <person name="Zelensky A."/>
            <person name="Zhou K."/>
            <person name="Armbrust E.V."/>
            <person name="Bhattacharya D."/>
            <person name="Goodenough U.W."/>
            <person name="Van de Peer Y."/>
            <person name="Grigoriev I.V."/>
        </authorList>
    </citation>
    <scope>NUCLEOTIDE SEQUENCE [LARGE SCALE GENOMIC DNA]</scope>
    <source>
        <strain evidence="3">RCC299 / NOUM17</strain>
    </source>
</reference>
<dbReference type="EMBL" id="CP001330">
    <property type="protein sequence ID" value="ACO66242.1"/>
    <property type="molecule type" value="Genomic_DNA"/>
</dbReference>
<dbReference type="OrthoDB" id="196633at2759"/>
<protein>
    <recommendedName>
        <fullName evidence="4">Ycf49-like protein</fullName>
    </recommendedName>
</protein>
<gene>
    <name evidence="2" type="ORF">MICPUN_62638</name>
</gene>
<feature type="transmembrane region" description="Helical" evidence="1">
    <location>
        <begin position="92"/>
        <end position="110"/>
    </location>
</feature>
<proteinExistence type="predicted"/>
<keyword evidence="3" id="KW-1185">Reference proteome</keyword>
<feature type="transmembrane region" description="Helical" evidence="1">
    <location>
        <begin position="122"/>
        <end position="141"/>
    </location>
</feature>
<dbReference type="InParanoid" id="C1EEI7"/>
<keyword evidence="1" id="KW-0472">Membrane</keyword>
<organism evidence="2 3">
    <name type="scientific">Micromonas commoda (strain RCC299 / NOUM17 / CCMP2709)</name>
    <name type="common">Picoplanktonic green alga</name>
    <dbReference type="NCBI Taxonomy" id="296587"/>
    <lineage>
        <taxon>Eukaryota</taxon>
        <taxon>Viridiplantae</taxon>
        <taxon>Chlorophyta</taxon>
        <taxon>Mamiellophyceae</taxon>
        <taxon>Mamiellales</taxon>
        <taxon>Mamiellaceae</taxon>
        <taxon>Micromonas</taxon>
    </lineage>
</organism>
<sequence length="478" mass="50030">MPSLARLAPARVVARPTLCVKSRRGVTGVSIDDARGGTRPAICFPTGPIPVGPRARSPIAPNRAVGPEAVTAAVTTVDAFGVSAEQWELIEGNLFGASLLPYLVFLYYLGMPESKMPPRALFGFKFLLVFVFGTIPCAIYAKLVYNDILANVDWLHGPAESLLTITNLLIVIGLREGLRDLKGGDGGKRSKVSSVSGALLGWSAAATTATLAAVAAGAGGGVGNVAEAAESAASIAPAVGDVAASFFRHAEPANALSLPTWVIHVSSLIEWLVAMGLIWEYADATGNQKYKGLTWGMVPCHASGIAACTFHLFYNSPALNSVVATQAGLTVLGNTTIAIAAYRIAIEGGAKNTLPWEEGFVAPWKKNDPIGATTDAKVDEAGAEDFAANIEEGATAKEGGLAGWEDLGKVWAGDSDLVLILKLALVSTVVSAAVKWGSLEVDFPFEPSVWLAFTLIFGPTALNMIKWQQISAEERAAR</sequence>
<dbReference type="Pfam" id="PF12159">
    <property type="entry name" value="DUF3593"/>
    <property type="match status" value="1"/>
</dbReference>
<dbReference type="eggNOG" id="KOG2445">
    <property type="taxonomic scope" value="Eukaryota"/>
</dbReference>
<evidence type="ECO:0000313" key="2">
    <source>
        <dbReference type="EMBL" id="ACO66242.1"/>
    </source>
</evidence>
<feature type="transmembrane region" description="Helical" evidence="1">
    <location>
        <begin position="293"/>
        <end position="314"/>
    </location>
</feature>
<feature type="transmembrane region" description="Helical" evidence="1">
    <location>
        <begin position="261"/>
        <end position="281"/>
    </location>
</feature>
<dbReference type="GeneID" id="8247707"/>
<feature type="transmembrane region" description="Helical" evidence="1">
    <location>
        <begin position="199"/>
        <end position="218"/>
    </location>
</feature>
<evidence type="ECO:0000256" key="1">
    <source>
        <dbReference type="SAM" id="Phobius"/>
    </source>
</evidence>
<dbReference type="Pfam" id="PF10693">
    <property type="entry name" value="DUF2499"/>
    <property type="match status" value="1"/>
</dbReference>
<dbReference type="PANTHER" id="PTHR33833:SF3">
    <property type="entry name" value="YCF49-LIKE PROTEIN"/>
    <property type="match status" value="1"/>
</dbReference>